<keyword evidence="7" id="KW-1185">Reference proteome</keyword>
<accession>A0AAN8V8M2</accession>
<dbReference type="GO" id="GO:0043161">
    <property type="term" value="P:proteasome-mediated ubiquitin-dependent protein catabolic process"/>
    <property type="evidence" value="ECO:0007669"/>
    <property type="project" value="TreeGrafter"/>
</dbReference>
<name>A0AAN8V8M2_9MAGN</name>
<dbReference type="InterPro" id="IPR011989">
    <property type="entry name" value="ARM-like"/>
</dbReference>
<dbReference type="InterPro" id="IPR038739">
    <property type="entry name" value="ARMC8/Vid28"/>
</dbReference>
<evidence type="ECO:0000256" key="4">
    <source>
        <dbReference type="ARBA" id="ARBA00022737"/>
    </source>
</evidence>
<organism evidence="6 7">
    <name type="scientific">Dillenia turbinata</name>
    <dbReference type="NCBI Taxonomy" id="194707"/>
    <lineage>
        <taxon>Eukaryota</taxon>
        <taxon>Viridiplantae</taxon>
        <taxon>Streptophyta</taxon>
        <taxon>Embryophyta</taxon>
        <taxon>Tracheophyta</taxon>
        <taxon>Spermatophyta</taxon>
        <taxon>Magnoliopsida</taxon>
        <taxon>eudicotyledons</taxon>
        <taxon>Gunneridae</taxon>
        <taxon>Pentapetalae</taxon>
        <taxon>Dilleniales</taxon>
        <taxon>Dilleniaceae</taxon>
        <taxon>Dillenia</taxon>
    </lineage>
</organism>
<proteinExistence type="predicted"/>
<keyword evidence="4" id="KW-0677">Repeat</keyword>
<evidence type="ECO:0000313" key="6">
    <source>
        <dbReference type="EMBL" id="KAK6925631.1"/>
    </source>
</evidence>
<dbReference type="GO" id="GO:0005634">
    <property type="term" value="C:nucleus"/>
    <property type="evidence" value="ECO:0007669"/>
    <property type="project" value="UniProtKB-SubCell"/>
</dbReference>
<dbReference type="AlphaFoldDB" id="A0AAN8V8M2"/>
<evidence type="ECO:0000256" key="5">
    <source>
        <dbReference type="ARBA" id="ARBA00023242"/>
    </source>
</evidence>
<dbReference type="PANTHER" id="PTHR15651">
    <property type="entry name" value="ARMADILLO REPEAT-CONTAINING PROTEIN 8"/>
    <property type="match status" value="1"/>
</dbReference>
<dbReference type="Pfam" id="PF00514">
    <property type="entry name" value="Arm"/>
    <property type="match status" value="1"/>
</dbReference>
<keyword evidence="3" id="KW-0963">Cytoplasm</keyword>
<dbReference type="GO" id="GO:0005737">
    <property type="term" value="C:cytoplasm"/>
    <property type="evidence" value="ECO:0007669"/>
    <property type="project" value="UniProtKB-SubCell"/>
</dbReference>
<gene>
    <name evidence="6" type="ORF">RJ641_007350</name>
</gene>
<sequence>MVVDFTMRKLAFISCGGLKQLIRLSKSMDSSLRLNAVWALRNLVFLANIRHKEEILLELTSSTLVSLINDPEPFVQEQALAFTRNIVDGNINSIELVLNEDCAILNAAGRQLWSASKTEVLIQ</sequence>
<dbReference type="InterPro" id="IPR000225">
    <property type="entry name" value="Armadillo"/>
</dbReference>
<dbReference type="SUPFAM" id="SSF48371">
    <property type="entry name" value="ARM repeat"/>
    <property type="match status" value="1"/>
</dbReference>
<evidence type="ECO:0000256" key="1">
    <source>
        <dbReference type="ARBA" id="ARBA00004123"/>
    </source>
</evidence>
<dbReference type="Gene3D" id="1.25.10.10">
    <property type="entry name" value="Leucine-rich Repeat Variant"/>
    <property type="match status" value="1"/>
</dbReference>
<dbReference type="Proteomes" id="UP001370490">
    <property type="component" value="Unassembled WGS sequence"/>
</dbReference>
<feature type="non-terminal residue" evidence="6">
    <location>
        <position position="123"/>
    </location>
</feature>
<evidence type="ECO:0000256" key="3">
    <source>
        <dbReference type="ARBA" id="ARBA00022490"/>
    </source>
</evidence>
<dbReference type="InterPro" id="IPR016024">
    <property type="entry name" value="ARM-type_fold"/>
</dbReference>
<keyword evidence="5" id="KW-0539">Nucleus</keyword>
<comment type="subcellular location">
    <subcellularLocation>
        <location evidence="2">Cytoplasm</location>
    </subcellularLocation>
    <subcellularLocation>
        <location evidence="1">Nucleus</location>
    </subcellularLocation>
</comment>
<evidence type="ECO:0000256" key="2">
    <source>
        <dbReference type="ARBA" id="ARBA00004496"/>
    </source>
</evidence>
<dbReference type="SMART" id="SM00185">
    <property type="entry name" value="ARM"/>
    <property type="match status" value="1"/>
</dbReference>
<reference evidence="6 7" key="1">
    <citation type="submission" date="2023-12" db="EMBL/GenBank/DDBJ databases">
        <title>A high-quality genome assembly for Dillenia turbinata (Dilleniales).</title>
        <authorList>
            <person name="Chanderbali A."/>
        </authorList>
    </citation>
    <scope>NUCLEOTIDE SEQUENCE [LARGE SCALE GENOMIC DNA]</scope>
    <source>
        <strain evidence="6">LSX21</strain>
        <tissue evidence="6">Leaf</tissue>
    </source>
</reference>
<dbReference type="GO" id="GO:0034657">
    <property type="term" value="C:GID complex"/>
    <property type="evidence" value="ECO:0007669"/>
    <property type="project" value="TreeGrafter"/>
</dbReference>
<dbReference type="PANTHER" id="PTHR15651:SF7">
    <property type="entry name" value="ARMADILLO REPEAT-CONTAINING PROTEIN 8"/>
    <property type="match status" value="1"/>
</dbReference>
<protein>
    <submittedName>
        <fullName evidence="6">Armadillo</fullName>
    </submittedName>
</protein>
<evidence type="ECO:0000313" key="7">
    <source>
        <dbReference type="Proteomes" id="UP001370490"/>
    </source>
</evidence>
<dbReference type="EMBL" id="JBAMMX010000015">
    <property type="protein sequence ID" value="KAK6925631.1"/>
    <property type="molecule type" value="Genomic_DNA"/>
</dbReference>
<comment type="caution">
    <text evidence="6">The sequence shown here is derived from an EMBL/GenBank/DDBJ whole genome shotgun (WGS) entry which is preliminary data.</text>
</comment>